<organism evidence="1">
    <name type="scientific">Halomonas sp. RT37</name>
    <dbReference type="NCBI Taxonomy" id="2950872"/>
    <lineage>
        <taxon>Bacteria</taxon>
        <taxon>Pseudomonadati</taxon>
        <taxon>Pseudomonadota</taxon>
        <taxon>Gammaproteobacteria</taxon>
        <taxon>Oceanospirillales</taxon>
        <taxon>Halomonadaceae</taxon>
        <taxon>Halomonas</taxon>
    </lineage>
</organism>
<name>A0AAU7KGE0_9GAMM</name>
<dbReference type="RefSeq" id="WP_348827163.1">
    <property type="nucleotide sequence ID" value="NZ_CP098827.1"/>
</dbReference>
<gene>
    <name evidence="1" type="ORF">NFG58_18595</name>
</gene>
<accession>A0AAU7KGE0</accession>
<reference evidence="1" key="1">
    <citation type="submission" date="2022-06" db="EMBL/GenBank/DDBJ databases">
        <title>A novel DMS-producing enzyme.</title>
        <authorList>
            <person name="Zhang Y."/>
        </authorList>
    </citation>
    <scope>NUCLEOTIDE SEQUENCE</scope>
    <source>
        <strain evidence="1">RT37</strain>
    </source>
</reference>
<proteinExistence type="predicted"/>
<dbReference type="AlphaFoldDB" id="A0AAU7KGE0"/>
<sequence>MQEMVEQIHSYMWSFCQKARIDVDPVMLKRSIGQQVSGALLVVSPEALKRIGHTRLAVMIDVANRHDLSLAELLNEALVAGADDAASVCRSLQPRKEHIQKIKARSRLTLVRPTGPPLA</sequence>
<dbReference type="EMBL" id="CP098827">
    <property type="protein sequence ID" value="XBO70591.1"/>
    <property type="molecule type" value="Genomic_DNA"/>
</dbReference>
<protein>
    <submittedName>
        <fullName evidence="1">Uncharacterized protein</fullName>
    </submittedName>
</protein>
<evidence type="ECO:0000313" key="1">
    <source>
        <dbReference type="EMBL" id="XBO70591.1"/>
    </source>
</evidence>